<gene>
    <name evidence="2" type="ORF">BC936DRAFT_149262</name>
</gene>
<dbReference type="Proteomes" id="UP000268093">
    <property type="component" value="Unassembled WGS sequence"/>
</dbReference>
<name>A0A433D166_9FUNG</name>
<evidence type="ECO:0000313" key="2">
    <source>
        <dbReference type="EMBL" id="RUP44582.1"/>
    </source>
</evidence>
<dbReference type="OrthoDB" id="10485201at2759"/>
<reference evidence="2 3" key="1">
    <citation type="journal article" date="2018" name="New Phytol.">
        <title>Phylogenomics of Endogonaceae and evolution of mycorrhizas within Mucoromycota.</title>
        <authorList>
            <person name="Chang Y."/>
            <person name="Desiro A."/>
            <person name="Na H."/>
            <person name="Sandor L."/>
            <person name="Lipzen A."/>
            <person name="Clum A."/>
            <person name="Barry K."/>
            <person name="Grigoriev I.V."/>
            <person name="Martin F.M."/>
            <person name="Stajich J.E."/>
            <person name="Smith M.E."/>
            <person name="Bonito G."/>
            <person name="Spatafora J.W."/>
        </authorList>
    </citation>
    <scope>NUCLEOTIDE SEQUENCE [LARGE SCALE GENOMIC DNA]</scope>
    <source>
        <strain evidence="2 3">GMNB39</strain>
    </source>
</reference>
<proteinExistence type="predicted"/>
<protein>
    <submittedName>
        <fullName evidence="2">Uncharacterized protein</fullName>
    </submittedName>
</protein>
<evidence type="ECO:0000256" key="1">
    <source>
        <dbReference type="SAM" id="MobiDB-lite"/>
    </source>
</evidence>
<dbReference type="EMBL" id="RBNI01008684">
    <property type="protein sequence ID" value="RUP44582.1"/>
    <property type="molecule type" value="Genomic_DNA"/>
</dbReference>
<feature type="region of interest" description="Disordered" evidence="1">
    <location>
        <begin position="1"/>
        <end position="31"/>
    </location>
</feature>
<sequence length="71" mass="7615">MPPFLPQNVSRAKKAHQAALSGQRGKGKFQRASENAHLGGLKEGDVARHEGMRVGFCEAWRKVLVGGSGTD</sequence>
<keyword evidence="3" id="KW-1185">Reference proteome</keyword>
<evidence type="ECO:0000313" key="3">
    <source>
        <dbReference type="Proteomes" id="UP000268093"/>
    </source>
</evidence>
<dbReference type="AlphaFoldDB" id="A0A433D166"/>
<comment type="caution">
    <text evidence="2">The sequence shown here is derived from an EMBL/GenBank/DDBJ whole genome shotgun (WGS) entry which is preliminary data.</text>
</comment>
<accession>A0A433D166</accession>
<organism evidence="2 3">
    <name type="scientific">Jimgerdemannia flammicorona</name>
    <dbReference type="NCBI Taxonomy" id="994334"/>
    <lineage>
        <taxon>Eukaryota</taxon>
        <taxon>Fungi</taxon>
        <taxon>Fungi incertae sedis</taxon>
        <taxon>Mucoromycota</taxon>
        <taxon>Mucoromycotina</taxon>
        <taxon>Endogonomycetes</taxon>
        <taxon>Endogonales</taxon>
        <taxon>Endogonaceae</taxon>
        <taxon>Jimgerdemannia</taxon>
    </lineage>
</organism>